<evidence type="ECO:0000313" key="2">
    <source>
        <dbReference type="EMBL" id="KIL98215.1"/>
    </source>
</evidence>
<evidence type="ECO:0000256" key="1">
    <source>
        <dbReference type="SAM" id="SignalP"/>
    </source>
</evidence>
<sequence length="197" mass="21889">MIARHFRLVAALVAALTASACQNTKPPMQKLPEISFANLRPFQLDVGQLEIVSEFVATGRSPNIEHLMPVSPEGAAQRWAQDRLKPVGRIGTARVIIKDAKVVEVPLAIDKGLSGAFKKEQELRYDAALDVALQILDQRGMVQGETMARATRSRTVAEGLTLNERDRVLYDISESLAKDIDQQMAQLIQNYLGRWVR</sequence>
<dbReference type="Proteomes" id="UP000031971">
    <property type="component" value="Unassembled WGS sequence"/>
</dbReference>
<dbReference type="STRING" id="272627.CCC_01276"/>
<dbReference type="OrthoDB" id="8447133at2"/>
<dbReference type="AlphaFoldDB" id="A0A0C2YU38"/>
<organism evidence="2 3">
    <name type="scientific">Paramagnetospirillum magnetotacticum MS-1</name>
    <dbReference type="NCBI Taxonomy" id="272627"/>
    <lineage>
        <taxon>Bacteria</taxon>
        <taxon>Pseudomonadati</taxon>
        <taxon>Pseudomonadota</taxon>
        <taxon>Alphaproteobacteria</taxon>
        <taxon>Rhodospirillales</taxon>
        <taxon>Magnetospirillaceae</taxon>
        <taxon>Paramagnetospirillum</taxon>
    </lineage>
</organism>
<keyword evidence="3" id="KW-1185">Reference proteome</keyword>
<dbReference type="GO" id="GO:0016874">
    <property type="term" value="F:ligase activity"/>
    <property type="evidence" value="ECO:0007669"/>
    <property type="project" value="UniProtKB-KW"/>
</dbReference>
<keyword evidence="1" id="KW-0732">Signal</keyword>
<feature type="chain" id="PRO_5002159829" evidence="1">
    <location>
        <begin position="21"/>
        <end position="197"/>
    </location>
</feature>
<evidence type="ECO:0000313" key="3">
    <source>
        <dbReference type="Proteomes" id="UP000031971"/>
    </source>
</evidence>
<name>A0A0C2YU38_PARME</name>
<accession>A0A0C2YU38</accession>
<comment type="caution">
    <text evidence="2">The sequence shown here is derived from an EMBL/GenBank/DDBJ whole genome shotgun (WGS) entry which is preliminary data.</text>
</comment>
<dbReference type="EMBL" id="JXSL01000030">
    <property type="protein sequence ID" value="KIL98215.1"/>
    <property type="molecule type" value="Genomic_DNA"/>
</dbReference>
<protein>
    <submittedName>
        <fullName evidence="2">Acyl-CoA synthetases (AMP-forming)/AMP-acid ligases II</fullName>
    </submittedName>
</protein>
<gene>
    <name evidence="2" type="ORF">CCC_01276</name>
</gene>
<reference evidence="2 3" key="1">
    <citation type="submission" date="2015-01" db="EMBL/GenBank/DDBJ databases">
        <title>Genome Sequence of Magnetospirillum magnetotacticum Strain MS-1.</title>
        <authorList>
            <person name="Marinov G.K."/>
            <person name="Smalley M.D."/>
            <person name="DeSalvo G."/>
        </authorList>
    </citation>
    <scope>NUCLEOTIDE SEQUENCE [LARGE SCALE GENOMIC DNA]</scope>
    <source>
        <strain evidence="2 3">MS-1</strain>
    </source>
</reference>
<keyword evidence="2" id="KW-0436">Ligase</keyword>
<dbReference type="PROSITE" id="PS51257">
    <property type="entry name" value="PROKAR_LIPOPROTEIN"/>
    <property type="match status" value="1"/>
</dbReference>
<proteinExistence type="predicted"/>
<feature type="signal peptide" evidence="1">
    <location>
        <begin position="1"/>
        <end position="20"/>
    </location>
</feature>
<dbReference type="RefSeq" id="WP_009870856.1">
    <property type="nucleotide sequence ID" value="NZ_JXSL01000030.1"/>
</dbReference>